<dbReference type="RefSeq" id="WP_206593205.1">
    <property type="nucleotide sequence ID" value="NZ_JAFKCS010000004.1"/>
</dbReference>
<dbReference type="InterPro" id="IPR036890">
    <property type="entry name" value="HATPase_C_sf"/>
</dbReference>
<dbReference type="SUPFAM" id="SSF55874">
    <property type="entry name" value="ATPase domain of HSP90 chaperone/DNA topoisomerase II/histidine kinase"/>
    <property type="match status" value="1"/>
</dbReference>
<dbReference type="Proteomes" id="UP000663992">
    <property type="component" value="Unassembled WGS sequence"/>
</dbReference>
<name>A0ABS3CQK8_9ALTE</name>
<evidence type="ECO:0000313" key="3">
    <source>
        <dbReference type="EMBL" id="MBN7819377.1"/>
    </source>
</evidence>
<feature type="transmembrane region" description="Helical" evidence="1">
    <location>
        <begin position="44"/>
        <end position="66"/>
    </location>
</feature>
<dbReference type="GO" id="GO:0016301">
    <property type="term" value="F:kinase activity"/>
    <property type="evidence" value="ECO:0007669"/>
    <property type="project" value="UniProtKB-KW"/>
</dbReference>
<dbReference type="EMBL" id="JAFKCS010000004">
    <property type="protein sequence ID" value="MBN7819377.1"/>
    <property type="molecule type" value="Genomic_DNA"/>
</dbReference>
<keyword evidence="1" id="KW-0472">Membrane</keyword>
<reference evidence="3 4" key="1">
    <citation type="submission" date="2021-03" db="EMBL/GenBank/DDBJ databases">
        <title>novel species isolated from a fishpond in China.</title>
        <authorList>
            <person name="Lu H."/>
            <person name="Cai Z."/>
        </authorList>
    </citation>
    <scope>NUCLEOTIDE SEQUENCE [LARGE SCALE GENOMIC DNA]</scope>
    <source>
        <strain evidence="3 4">Y57</strain>
    </source>
</reference>
<organism evidence="3 4">
    <name type="scientific">Bowmanella yangjiangensis</name>
    <dbReference type="NCBI Taxonomy" id="2811230"/>
    <lineage>
        <taxon>Bacteria</taxon>
        <taxon>Pseudomonadati</taxon>
        <taxon>Pseudomonadota</taxon>
        <taxon>Gammaproteobacteria</taxon>
        <taxon>Alteromonadales</taxon>
        <taxon>Alteromonadaceae</taxon>
        <taxon>Bowmanella</taxon>
    </lineage>
</organism>
<dbReference type="PANTHER" id="PTHR34220:SF9">
    <property type="entry name" value="SIGNAL TRANSDUCTION HISTIDINE KINASE INTERNAL REGION DOMAIN-CONTAINING PROTEIN"/>
    <property type="match status" value="1"/>
</dbReference>
<accession>A0ABS3CQK8</accession>
<feature type="transmembrane region" description="Helical" evidence="1">
    <location>
        <begin position="126"/>
        <end position="147"/>
    </location>
</feature>
<sequence>MTEESFSSAVSKPSFWLLHTAGWLFYYLLMLADNMLLLGNYNALGCSILYILIPVTLIGFVLTLPVRYLYRHCWNLPFVYQAAVIIAVSALLASLWIVPKNLLFYWASGDDIFNLSANPKFKWQHLFMMVSNSFFIMMVWSSLYFGINYHYRLVQAQEQQLRSARLSHLAQIRMLRYQINPHFLFNTLNALSTLVMKGDKPRSGKMIEQLATFLRFSLDSEPEKKIRLHDEIKALMMYLEIEKVRFSDRLDVEVSVTPEARMAMVPSMLLQPLVENCIKHAIAKMSDGGVIKVQAWLENKMLHLQVADNGPLTDVNQVNLSGVGLQNIIERLEVLYGQYQKLRMDVQGSHGLRVTLVIPFEEEPWTELPLS</sequence>
<dbReference type="Gene3D" id="3.30.565.10">
    <property type="entry name" value="Histidine kinase-like ATPase, C-terminal domain"/>
    <property type="match status" value="1"/>
</dbReference>
<proteinExistence type="predicted"/>
<keyword evidence="4" id="KW-1185">Reference proteome</keyword>
<evidence type="ECO:0000256" key="1">
    <source>
        <dbReference type="SAM" id="Phobius"/>
    </source>
</evidence>
<keyword evidence="3" id="KW-0418">Kinase</keyword>
<comment type="caution">
    <text evidence="3">The sequence shown here is derived from an EMBL/GenBank/DDBJ whole genome shotgun (WGS) entry which is preliminary data.</text>
</comment>
<evidence type="ECO:0000313" key="4">
    <source>
        <dbReference type="Proteomes" id="UP000663992"/>
    </source>
</evidence>
<dbReference type="InterPro" id="IPR050640">
    <property type="entry name" value="Bact_2-comp_sensor_kinase"/>
</dbReference>
<evidence type="ECO:0000259" key="2">
    <source>
        <dbReference type="Pfam" id="PF06580"/>
    </source>
</evidence>
<dbReference type="InterPro" id="IPR010559">
    <property type="entry name" value="Sig_transdc_His_kin_internal"/>
</dbReference>
<keyword evidence="1" id="KW-1133">Transmembrane helix</keyword>
<protein>
    <submittedName>
        <fullName evidence="3">Histidine kinase</fullName>
    </submittedName>
</protein>
<feature type="transmembrane region" description="Helical" evidence="1">
    <location>
        <begin position="15"/>
        <end position="32"/>
    </location>
</feature>
<keyword evidence="1" id="KW-0812">Transmembrane</keyword>
<feature type="domain" description="Signal transduction histidine kinase internal region" evidence="2">
    <location>
        <begin position="170"/>
        <end position="250"/>
    </location>
</feature>
<keyword evidence="3" id="KW-0808">Transferase</keyword>
<dbReference type="PANTHER" id="PTHR34220">
    <property type="entry name" value="SENSOR HISTIDINE KINASE YPDA"/>
    <property type="match status" value="1"/>
</dbReference>
<feature type="transmembrane region" description="Helical" evidence="1">
    <location>
        <begin position="78"/>
        <end position="98"/>
    </location>
</feature>
<dbReference type="Pfam" id="PF06580">
    <property type="entry name" value="His_kinase"/>
    <property type="match status" value="1"/>
</dbReference>
<gene>
    <name evidence="3" type="ORF">J0A65_05845</name>
</gene>